<keyword evidence="2" id="KW-0378">Hydrolase</keyword>
<protein>
    <submittedName>
        <fullName evidence="5">GDSL family lipase</fullName>
    </submittedName>
</protein>
<dbReference type="Gene3D" id="2.60.120.430">
    <property type="entry name" value="Galactose-binding lectin"/>
    <property type="match status" value="1"/>
</dbReference>
<dbReference type="PANTHER" id="PTHR43695">
    <property type="entry name" value="PUTATIVE (AFU_ORTHOLOGUE AFUA_2G17250)-RELATED"/>
    <property type="match status" value="1"/>
</dbReference>
<dbReference type="PANTHER" id="PTHR43695:SF1">
    <property type="entry name" value="RHAMNOGALACTURONAN ACETYLESTERASE"/>
    <property type="match status" value="1"/>
</dbReference>
<organism evidence="5 6">
    <name type="scientific">Paenibacillus plantarum</name>
    <dbReference type="NCBI Taxonomy" id="2654975"/>
    <lineage>
        <taxon>Bacteria</taxon>
        <taxon>Bacillati</taxon>
        <taxon>Bacillota</taxon>
        <taxon>Bacilli</taxon>
        <taxon>Bacillales</taxon>
        <taxon>Paenibacillaceae</taxon>
        <taxon>Paenibacillus</taxon>
    </lineage>
</organism>
<comment type="caution">
    <text evidence="5">The sequence shown here is derived from an EMBL/GenBank/DDBJ whole genome shotgun (WGS) entry which is preliminary data.</text>
</comment>
<evidence type="ECO:0000256" key="1">
    <source>
        <dbReference type="ARBA" id="ARBA00008668"/>
    </source>
</evidence>
<keyword evidence="6" id="KW-1185">Reference proteome</keyword>
<dbReference type="SUPFAM" id="SSF52266">
    <property type="entry name" value="SGNH hydrolase"/>
    <property type="match status" value="1"/>
</dbReference>
<dbReference type="Proteomes" id="UP000653578">
    <property type="component" value="Unassembled WGS sequence"/>
</dbReference>
<dbReference type="InterPro" id="IPR036514">
    <property type="entry name" value="SGNH_hydro_sf"/>
</dbReference>
<comment type="similarity">
    <text evidence="1">Belongs to the 'GDSL' lipolytic enzyme family.</text>
</comment>
<dbReference type="InterPro" id="IPR008979">
    <property type="entry name" value="Galactose-bd-like_sf"/>
</dbReference>
<dbReference type="Pfam" id="PF13472">
    <property type="entry name" value="Lipase_GDSL_2"/>
    <property type="match status" value="1"/>
</dbReference>
<dbReference type="CDD" id="cd01821">
    <property type="entry name" value="Rhamnogalacturan_acetylesterase_like"/>
    <property type="match status" value="1"/>
</dbReference>
<dbReference type="InterPro" id="IPR037459">
    <property type="entry name" value="RhgT-like"/>
</dbReference>
<dbReference type="SUPFAM" id="SSF49785">
    <property type="entry name" value="Galactose-binding domain-like"/>
    <property type="match status" value="1"/>
</dbReference>
<evidence type="ECO:0000259" key="3">
    <source>
        <dbReference type="Pfam" id="PF13472"/>
    </source>
</evidence>
<dbReference type="RefSeq" id="WP_171634888.1">
    <property type="nucleotide sequence ID" value="NZ_WHNY01000075.1"/>
</dbReference>
<sequence length="368" mass="40657">MTHAPKFDFGVGNPESGYTKITAQTAYEKAVGYGFSNVKNVHAKDRDEPSGLRRDFCIPLDTSFLVDVSDGTYRVSILLGDEIAETETTITTGEGRLVLHKQRTSAGHFARSSFSVWVADGQLKLTFTGRAPRINALEIEPTPTACTLFLAGDSTVTDQPTDGYPYAGWGQMLPLFVKADAAVANYALSGRSSLSFIGEGVLDTIWGKIKPHDYLLIQFGHNDQKPDEARFTEPFSTYKETLKIYIDGARERGAYPILITSVQRRFFEEDGTLRDTHGDYLIAMRELAAAEEVPLIDLAASSKTLFEALGPEGTKRLFMWLAPGEFMNFPDGVEDNTHFQQQGGIEVAKLVHAGLKDLKLQPLSLYLR</sequence>
<evidence type="ECO:0000313" key="5">
    <source>
        <dbReference type="EMBL" id="NOU67868.1"/>
    </source>
</evidence>
<feature type="domain" description="SGNH hydrolase-type esterase" evidence="3">
    <location>
        <begin position="152"/>
        <end position="315"/>
    </location>
</feature>
<reference evidence="5 6" key="1">
    <citation type="submission" date="2019-10" db="EMBL/GenBank/DDBJ databases">
        <title>Description of Paenibacillus humi sp. nov.</title>
        <authorList>
            <person name="Carlier A."/>
            <person name="Qi S."/>
        </authorList>
    </citation>
    <scope>NUCLEOTIDE SEQUENCE [LARGE SCALE GENOMIC DNA]</scope>
    <source>
        <strain evidence="5 6">LMG 31461</strain>
    </source>
</reference>
<proteinExistence type="inferred from homology"/>
<feature type="domain" description="Beta-agarase/YXIM esterase-like galactose-binding" evidence="4">
    <location>
        <begin position="6"/>
        <end position="128"/>
    </location>
</feature>
<dbReference type="EMBL" id="WHNY01000075">
    <property type="protein sequence ID" value="NOU67868.1"/>
    <property type="molecule type" value="Genomic_DNA"/>
</dbReference>
<evidence type="ECO:0000259" key="4">
    <source>
        <dbReference type="Pfam" id="PF21254"/>
    </source>
</evidence>
<gene>
    <name evidence="5" type="ORF">GC096_27970</name>
</gene>
<dbReference type="Pfam" id="PF21254">
    <property type="entry name" value="AGA-YXIM_GBD"/>
    <property type="match status" value="1"/>
</dbReference>
<dbReference type="InterPro" id="IPR013830">
    <property type="entry name" value="SGNH_hydro"/>
</dbReference>
<name>A0ABX1XIY8_9BACL</name>
<dbReference type="InterPro" id="IPR049033">
    <property type="entry name" value="AGA-YXIM_GBD"/>
</dbReference>
<accession>A0ABX1XIY8</accession>
<evidence type="ECO:0000256" key="2">
    <source>
        <dbReference type="ARBA" id="ARBA00022801"/>
    </source>
</evidence>
<evidence type="ECO:0000313" key="6">
    <source>
        <dbReference type="Proteomes" id="UP000653578"/>
    </source>
</evidence>
<dbReference type="Gene3D" id="3.40.50.1110">
    <property type="entry name" value="SGNH hydrolase"/>
    <property type="match status" value="1"/>
</dbReference>